<dbReference type="AlphaFoldDB" id="A0A4D6L304"/>
<evidence type="ECO:0000313" key="3">
    <source>
        <dbReference type="Proteomes" id="UP000501690"/>
    </source>
</evidence>
<gene>
    <name evidence="2" type="ORF">DEO72_LG2g3199</name>
</gene>
<reference evidence="2 3" key="1">
    <citation type="submission" date="2019-04" db="EMBL/GenBank/DDBJ databases">
        <title>An improved genome assembly and genetic linkage map for asparagus bean, Vigna unguiculata ssp. sesquipedialis.</title>
        <authorList>
            <person name="Xia Q."/>
            <person name="Zhang R."/>
            <person name="Dong Y."/>
        </authorList>
    </citation>
    <scope>NUCLEOTIDE SEQUENCE [LARGE SCALE GENOMIC DNA]</scope>
    <source>
        <tissue evidence="2">Leaf</tissue>
    </source>
</reference>
<keyword evidence="1" id="KW-0812">Transmembrane</keyword>
<dbReference type="EMBL" id="CP039346">
    <property type="protein sequence ID" value="QCD82858.1"/>
    <property type="molecule type" value="Genomic_DNA"/>
</dbReference>
<accession>A0A4D6L304</accession>
<keyword evidence="1" id="KW-0472">Membrane</keyword>
<evidence type="ECO:0000256" key="1">
    <source>
        <dbReference type="SAM" id="Phobius"/>
    </source>
</evidence>
<dbReference type="Proteomes" id="UP000501690">
    <property type="component" value="Linkage Group LG2"/>
</dbReference>
<keyword evidence="3" id="KW-1185">Reference proteome</keyword>
<sequence>MNSYESTTSFFSKIISFLEISFYFLLLLLQSFFFLLLHTNKETRLRQPKFTTPLPLLTDVAIALPLPRRCCRLAAVVASPLPPWVGVPPSPLSPKFTTPIALPLLTDVAITLLSPRRCCRLSAAIMGLSSTFEDRMGSTSKRLCLLTGHRVRRP</sequence>
<feature type="transmembrane region" description="Helical" evidence="1">
    <location>
        <begin position="20"/>
        <end position="37"/>
    </location>
</feature>
<name>A0A4D6L304_VIGUN</name>
<organism evidence="2 3">
    <name type="scientific">Vigna unguiculata</name>
    <name type="common">Cowpea</name>
    <dbReference type="NCBI Taxonomy" id="3917"/>
    <lineage>
        <taxon>Eukaryota</taxon>
        <taxon>Viridiplantae</taxon>
        <taxon>Streptophyta</taxon>
        <taxon>Embryophyta</taxon>
        <taxon>Tracheophyta</taxon>
        <taxon>Spermatophyta</taxon>
        <taxon>Magnoliopsida</taxon>
        <taxon>eudicotyledons</taxon>
        <taxon>Gunneridae</taxon>
        <taxon>Pentapetalae</taxon>
        <taxon>rosids</taxon>
        <taxon>fabids</taxon>
        <taxon>Fabales</taxon>
        <taxon>Fabaceae</taxon>
        <taxon>Papilionoideae</taxon>
        <taxon>50 kb inversion clade</taxon>
        <taxon>NPAAA clade</taxon>
        <taxon>indigoferoid/millettioid clade</taxon>
        <taxon>Phaseoleae</taxon>
        <taxon>Vigna</taxon>
    </lineage>
</organism>
<keyword evidence="1" id="KW-1133">Transmembrane helix</keyword>
<evidence type="ECO:0000313" key="2">
    <source>
        <dbReference type="EMBL" id="QCD82858.1"/>
    </source>
</evidence>
<protein>
    <submittedName>
        <fullName evidence="2">Uncharacterized protein</fullName>
    </submittedName>
</protein>
<proteinExistence type="predicted"/>